<dbReference type="PANTHER" id="PTHR43481:SF4">
    <property type="entry name" value="GLYCEROL-1-PHOSPHATE PHOSPHOHYDROLASE 1-RELATED"/>
    <property type="match status" value="1"/>
</dbReference>
<dbReference type="InterPro" id="IPR036412">
    <property type="entry name" value="HAD-like_sf"/>
</dbReference>
<gene>
    <name evidence="1" type="primary">PARPA_13534.1 scaffold 46959</name>
</gene>
<dbReference type="PANTHER" id="PTHR43481">
    <property type="entry name" value="FRUCTOSE-1-PHOSPHATE PHOSPHATASE"/>
    <property type="match status" value="1"/>
</dbReference>
<dbReference type="InterPro" id="IPR023214">
    <property type="entry name" value="HAD_sf"/>
</dbReference>
<dbReference type="Gene3D" id="1.10.150.240">
    <property type="entry name" value="Putative phosphatase, domain 2"/>
    <property type="match status" value="1"/>
</dbReference>
<dbReference type="SUPFAM" id="SSF56784">
    <property type="entry name" value="HAD-like"/>
    <property type="match status" value="1"/>
</dbReference>
<protein>
    <recommendedName>
        <fullName evidence="3">Glycerol-1-phosphatase</fullName>
    </recommendedName>
</protein>
<keyword evidence="2" id="KW-1185">Reference proteome</keyword>
<evidence type="ECO:0000313" key="2">
    <source>
        <dbReference type="Proteomes" id="UP000054107"/>
    </source>
</evidence>
<dbReference type="Gene3D" id="3.40.50.1000">
    <property type="entry name" value="HAD superfamily/HAD-like"/>
    <property type="match status" value="1"/>
</dbReference>
<dbReference type="SFLD" id="SFLDG01135">
    <property type="entry name" value="C1.5.6:_HAD__Beta-PGM__Phospha"/>
    <property type="match status" value="1"/>
</dbReference>
<dbReference type="SFLD" id="SFLDG01129">
    <property type="entry name" value="C1.5:_HAD__Beta-PGM__Phosphata"/>
    <property type="match status" value="1"/>
</dbReference>
<dbReference type="InterPro" id="IPR006439">
    <property type="entry name" value="HAD-SF_hydro_IA"/>
</dbReference>
<evidence type="ECO:0008006" key="3">
    <source>
        <dbReference type="Google" id="ProtNLM"/>
    </source>
</evidence>
<dbReference type="Pfam" id="PF00702">
    <property type="entry name" value="Hydrolase"/>
    <property type="match status" value="1"/>
</dbReference>
<dbReference type="GO" id="GO:0050308">
    <property type="term" value="F:sugar-phosphatase activity"/>
    <property type="evidence" value="ECO:0007669"/>
    <property type="project" value="TreeGrafter"/>
</dbReference>
<dbReference type="NCBIfam" id="TIGR01509">
    <property type="entry name" value="HAD-SF-IA-v3"/>
    <property type="match status" value="1"/>
</dbReference>
<name>A0A0B7NKR6_9FUNG</name>
<reference evidence="1 2" key="1">
    <citation type="submission" date="2014-09" db="EMBL/GenBank/DDBJ databases">
        <authorList>
            <person name="Ellenberger Sabrina"/>
        </authorList>
    </citation>
    <scope>NUCLEOTIDE SEQUENCE [LARGE SCALE GENOMIC DNA]</scope>
    <source>
        <strain evidence="1 2">CBS 412.66</strain>
    </source>
</reference>
<dbReference type="InterPro" id="IPR023198">
    <property type="entry name" value="PGP-like_dom2"/>
</dbReference>
<dbReference type="STRING" id="35722.A0A0B7NKR6"/>
<proteinExistence type="predicted"/>
<dbReference type="SFLD" id="SFLDS00003">
    <property type="entry name" value="Haloacid_Dehalogenase"/>
    <property type="match status" value="1"/>
</dbReference>
<sequence length="225" mass="24383">MAVQTLKSNAFIFDLDGTLIDTTPQVIKFWTDIAVEHNIDPAKILETSHGRRTIETLQRWVPELATIEHVNELEGKLALEKDGVIVLPGVMNLLQSVSAKDWTVNTAGTNVMATTRLLQFNIQVPAKMATGDMLTHGKPHPEGYLKAAEILDKKPSECLVFEDAPSGVQAAIAAGMQCIACTTTHTVEQLKAAGATVIVDRLNSVDIVGNEDGSYTTTIKNAYDL</sequence>
<dbReference type="OrthoDB" id="40579at2759"/>
<dbReference type="AlphaFoldDB" id="A0A0B7NKR6"/>
<dbReference type="EMBL" id="LN734017">
    <property type="protein sequence ID" value="CEP19221.1"/>
    <property type="molecule type" value="Genomic_DNA"/>
</dbReference>
<evidence type="ECO:0000313" key="1">
    <source>
        <dbReference type="EMBL" id="CEP19221.1"/>
    </source>
</evidence>
<dbReference type="InterPro" id="IPR051806">
    <property type="entry name" value="HAD-like_SPP"/>
</dbReference>
<dbReference type="Proteomes" id="UP000054107">
    <property type="component" value="Unassembled WGS sequence"/>
</dbReference>
<accession>A0A0B7NKR6</accession>
<organism evidence="1 2">
    <name type="scientific">Parasitella parasitica</name>
    <dbReference type="NCBI Taxonomy" id="35722"/>
    <lineage>
        <taxon>Eukaryota</taxon>
        <taxon>Fungi</taxon>
        <taxon>Fungi incertae sedis</taxon>
        <taxon>Mucoromycota</taxon>
        <taxon>Mucoromycotina</taxon>
        <taxon>Mucoromycetes</taxon>
        <taxon>Mucorales</taxon>
        <taxon>Mucorineae</taxon>
        <taxon>Mucoraceae</taxon>
        <taxon>Parasitella</taxon>
    </lineage>
</organism>